<evidence type="ECO:0000259" key="6">
    <source>
        <dbReference type="Pfam" id="PF17839"/>
    </source>
</evidence>
<keyword evidence="2" id="KW-0378">Hydrolase</keyword>
<dbReference type="Pfam" id="PF17839">
    <property type="entry name" value="CNP_C_terminal"/>
    <property type="match status" value="1"/>
</dbReference>
<feature type="domain" description="Calcineurin-like phosphoesterase" evidence="5">
    <location>
        <begin position="43"/>
        <end position="285"/>
    </location>
</feature>
<dbReference type="AlphaFoldDB" id="A0A1M5YME6"/>
<feature type="domain" description="Cyclic nucleotide phosphodiesterase C-terminal" evidence="6">
    <location>
        <begin position="332"/>
        <end position="438"/>
    </location>
</feature>
<keyword evidence="3" id="KW-0408">Iron</keyword>
<evidence type="ECO:0000259" key="5">
    <source>
        <dbReference type="Pfam" id="PF00149"/>
    </source>
</evidence>
<dbReference type="GO" id="GO:0016787">
    <property type="term" value="F:hydrolase activity"/>
    <property type="evidence" value="ECO:0007669"/>
    <property type="project" value="UniProtKB-KW"/>
</dbReference>
<dbReference type="InterPro" id="IPR004843">
    <property type="entry name" value="Calcineurin-like_PHP"/>
</dbReference>
<dbReference type="PANTHER" id="PTHR42988:SF2">
    <property type="entry name" value="CYCLIC NUCLEOTIDE PHOSPHODIESTERASE CBUA0032-RELATED"/>
    <property type="match status" value="1"/>
</dbReference>
<dbReference type="Proteomes" id="UP000184389">
    <property type="component" value="Unassembled WGS sequence"/>
</dbReference>
<dbReference type="RefSeq" id="WP_072744942.1">
    <property type="nucleotide sequence ID" value="NZ_FQXR01000013.1"/>
</dbReference>
<dbReference type="Gene3D" id="1.10.246.180">
    <property type="match status" value="1"/>
</dbReference>
<dbReference type="InterPro" id="IPR012365">
    <property type="entry name" value="Pesteras_lmo2642"/>
</dbReference>
<protein>
    <submittedName>
        <fullName evidence="7">3',5'-cyclic AMP phosphodiesterase CpdA</fullName>
    </submittedName>
</protein>
<gene>
    <name evidence="7" type="ORF">SAMN02745180_02299</name>
</gene>
<dbReference type="PIRSF" id="PIRSF034890">
    <property type="entry name" value="Pesteras_lmo2642"/>
    <property type="match status" value="1"/>
</dbReference>
<evidence type="ECO:0000256" key="4">
    <source>
        <dbReference type="ARBA" id="ARBA00025742"/>
    </source>
</evidence>
<dbReference type="InterPro" id="IPR040869">
    <property type="entry name" value="CNP_C"/>
</dbReference>
<evidence type="ECO:0000256" key="2">
    <source>
        <dbReference type="ARBA" id="ARBA00022801"/>
    </source>
</evidence>
<dbReference type="GO" id="GO:0046872">
    <property type="term" value="F:metal ion binding"/>
    <property type="evidence" value="ECO:0007669"/>
    <property type="project" value="UniProtKB-KW"/>
</dbReference>
<accession>A0A1M5YME6</accession>
<evidence type="ECO:0000256" key="1">
    <source>
        <dbReference type="ARBA" id="ARBA00022723"/>
    </source>
</evidence>
<keyword evidence="8" id="KW-1185">Reference proteome</keyword>
<evidence type="ECO:0000256" key="3">
    <source>
        <dbReference type="ARBA" id="ARBA00023004"/>
    </source>
</evidence>
<dbReference type="Pfam" id="PF00149">
    <property type="entry name" value="Metallophos"/>
    <property type="match status" value="1"/>
</dbReference>
<keyword evidence="1" id="KW-0479">Metal-binding</keyword>
<dbReference type="InterPro" id="IPR029052">
    <property type="entry name" value="Metallo-depent_PP-like"/>
</dbReference>
<reference evidence="7 8" key="1">
    <citation type="submission" date="2016-11" db="EMBL/GenBank/DDBJ databases">
        <authorList>
            <person name="Jaros S."/>
            <person name="Januszkiewicz K."/>
            <person name="Wedrychowicz H."/>
        </authorList>
    </citation>
    <scope>NUCLEOTIDE SEQUENCE [LARGE SCALE GENOMIC DNA]</scope>
    <source>
        <strain evidence="7 8">DSM 13106</strain>
    </source>
</reference>
<evidence type="ECO:0000313" key="8">
    <source>
        <dbReference type="Proteomes" id="UP000184389"/>
    </source>
</evidence>
<dbReference type="InterPro" id="IPR050884">
    <property type="entry name" value="CNP_phosphodiesterase-III"/>
</dbReference>
<dbReference type="OrthoDB" id="2036332at2"/>
<evidence type="ECO:0000313" key="7">
    <source>
        <dbReference type="EMBL" id="SHI13151.1"/>
    </source>
</evidence>
<dbReference type="SUPFAM" id="SSF56300">
    <property type="entry name" value="Metallo-dependent phosphatases"/>
    <property type="match status" value="1"/>
</dbReference>
<dbReference type="PANTHER" id="PTHR42988">
    <property type="entry name" value="PHOSPHOHYDROLASE"/>
    <property type="match status" value="1"/>
</dbReference>
<proteinExistence type="inferred from homology"/>
<organism evidence="7 8">
    <name type="scientific">Sporanaerobacter acetigenes DSM 13106</name>
    <dbReference type="NCBI Taxonomy" id="1123281"/>
    <lineage>
        <taxon>Bacteria</taxon>
        <taxon>Bacillati</taxon>
        <taxon>Bacillota</taxon>
        <taxon>Tissierellia</taxon>
        <taxon>Tissierellales</taxon>
        <taxon>Sporanaerobacteraceae</taxon>
        <taxon>Sporanaerobacter</taxon>
    </lineage>
</organism>
<dbReference type="EMBL" id="FQXR01000013">
    <property type="protein sequence ID" value="SHI13151.1"/>
    <property type="molecule type" value="Genomic_DNA"/>
</dbReference>
<dbReference type="STRING" id="1123281.SAMN02745180_02299"/>
<comment type="similarity">
    <text evidence="4">Belongs to the cyclic nucleotide phosphodiesterase class-III family.</text>
</comment>
<sequence length="449" mass="51575">MNIRKISLILIISLIAICIVSCNTRDANSKETSVCKCNECISFFVATDIHYLAPELTDKGEAFQKFMRYGDGKQLNYIDEIVEAFIYDIKVKKPDILIISGDLTNNGEKESHIELAKKLKRIEKAGTSVYVIPGNHDLKNPWARSFKGNENFKVDTITKRDFVKIYGDFGYDEAISRDKGSLSYLASPTKHLWILMLDTTKYKDNMILGFPETCGYLSEETFEWIEECSNMAKKENAKLIAVMHHSLLDHCQIITKGFTLENNSTAVEVFQNCDIDLVLTGHIHIQDISTYEKDEKSIYDIATSALCVYPQQYGVLNYSLKNGYDYNTCRVDIENWANKKGIQDENLLNFKSYSKEAFMEQSYHNFYDKLLQMGKYTDEEMQKISKTLAMLNLNYYSGVKNTNVDEIKNTEGYKLLKKASPSLLKDYGIHMLCEKKTDNNKLHIPNHQK</sequence>
<dbReference type="Gene3D" id="3.60.21.10">
    <property type="match status" value="1"/>
</dbReference>
<name>A0A1M5YME6_9FIRM</name>